<sequence length="284" mass="31979">MKLMMKIFIVFATVLAVAFYFFYNSNQTSPAAVTTVGGQLEKLAPLPSEVKESSGIEAAAKQGHYITHNDANNKPYLYEIDEKGHLVQTYKLKIPNVDWEDLTSDDKGNLYISDTGNNDNKRKELAVYKVNAENMQQVQPIRFTYEDQPAKTSKKDKLDFDCEALFWHDNYLYLITKDRNKKGIARVYRLPDKPGNYKAQKVGTIKMTDLVTGAAISPDASAVALLSEEKVHLYQNVSSVDKFYEGKPKEIKLSGAGQTEGIMFKDDNTLILTSEGGNLYRYSL</sequence>
<reference evidence="1 2" key="1">
    <citation type="submission" date="2020-02" db="EMBL/GenBank/DDBJ databases">
        <authorList>
            <person name="Kim M.K."/>
        </authorList>
    </citation>
    <scope>NUCLEOTIDE SEQUENCE [LARGE SCALE GENOMIC DNA]</scope>
    <source>
        <strain evidence="1 2">BT327</strain>
    </source>
</reference>
<gene>
    <name evidence="1" type="ORF">GXP69_13200</name>
</gene>
<name>A0A6B3LWH1_9BACT</name>
<accession>A0A6B3LWH1</accession>
<dbReference type="Proteomes" id="UP000474777">
    <property type="component" value="Unassembled WGS sequence"/>
</dbReference>
<dbReference type="EMBL" id="JAAGWD010000005">
    <property type="protein sequence ID" value="NEM98656.1"/>
    <property type="molecule type" value="Genomic_DNA"/>
</dbReference>
<evidence type="ECO:0000313" key="2">
    <source>
        <dbReference type="Proteomes" id="UP000474777"/>
    </source>
</evidence>
<protein>
    <recommendedName>
        <fullName evidence="3">SdiA-regulated family protein</fullName>
    </recommendedName>
</protein>
<dbReference type="AlphaFoldDB" id="A0A6B3LWH1"/>
<evidence type="ECO:0008006" key="3">
    <source>
        <dbReference type="Google" id="ProtNLM"/>
    </source>
</evidence>
<evidence type="ECO:0000313" key="1">
    <source>
        <dbReference type="EMBL" id="NEM98656.1"/>
    </source>
</evidence>
<organism evidence="1 2">
    <name type="scientific">Pontibacter burrus</name>
    <dbReference type="NCBI Taxonomy" id="2704466"/>
    <lineage>
        <taxon>Bacteria</taxon>
        <taxon>Pseudomonadati</taxon>
        <taxon>Bacteroidota</taxon>
        <taxon>Cytophagia</taxon>
        <taxon>Cytophagales</taxon>
        <taxon>Hymenobacteraceae</taxon>
        <taxon>Pontibacter</taxon>
    </lineage>
</organism>
<dbReference type="SUPFAM" id="SSF50956">
    <property type="entry name" value="Thermostable phytase (3-phytase)"/>
    <property type="match status" value="1"/>
</dbReference>
<proteinExistence type="predicted"/>
<comment type="caution">
    <text evidence="1">The sequence shown here is derived from an EMBL/GenBank/DDBJ whole genome shotgun (WGS) entry which is preliminary data.</text>
</comment>
<keyword evidence="2" id="KW-1185">Reference proteome</keyword>